<reference evidence="3 4" key="1">
    <citation type="journal article" date="2017" name="Elife">
        <title>Extensive horizontal gene transfer in cheese-associated bacteria.</title>
        <authorList>
            <person name="Bonham K.S."/>
            <person name="Wolfe B.E."/>
            <person name="Dutton R.J."/>
        </authorList>
    </citation>
    <scope>NUCLEOTIDE SEQUENCE [LARGE SCALE GENOMIC DNA]</scope>
    <source>
        <strain evidence="3 4">341_9</strain>
    </source>
</reference>
<dbReference type="Pfam" id="PF11716">
    <property type="entry name" value="MDMPI_N"/>
    <property type="match status" value="1"/>
</dbReference>
<name>A0A2A3YP08_9MICO</name>
<gene>
    <name evidence="3" type="ORF">CIK66_00555</name>
</gene>
<feature type="region of interest" description="Disordered" evidence="1">
    <location>
        <begin position="158"/>
        <end position="183"/>
    </location>
</feature>
<dbReference type="RefSeq" id="WP_096196207.1">
    <property type="nucleotide sequence ID" value="NZ_BAAAIQ010000025.1"/>
</dbReference>
<evidence type="ECO:0000259" key="2">
    <source>
        <dbReference type="Pfam" id="PF11716"/>
    </source>
</evidence>
<dbReference type="InterPro" id="IPR034660">
    <property type="entry name" value="DinB/YfiT-like"/>
</dbReference>
<dbReference type="OrthoDB" id="3781681at2"/>
<dbReference type="Proteomes" id="UP000218598">
    <property type="component" value="Unassembled WGS sequence"/>
</dbReference>
<dbReference type="InterPro" id="IPR024344">
    <property type="entry name" value="MDMPI_metal-binding"/>
</dbReference>
<keyword evidence="4" id="KW-1185">Reference proteome</keyword>
<evidence type="ECO:0000256" key="1">
    <source>
        <dbReference type="SAM" id="MobiDB-lite"/>
    </source>
</evidence>
<evidence type="ECO:0000313" key="4">
    <source>
        <dbReference type="Proteomes" id="UP000218598"/>
    </source>
</evidence>
<organism evidence="3 4">
    <name type="scientific">Brachybacterium alimentarium</name>
    <dbReference type="NCBI Taxonomy" id="47845"/>
    <lineage>
        <taxon>Bacteria</taxon>
        <taxon>Bacillati</taxon>
        <taxon>Actinomycetota</taxon>
        <taxon>Actinomycetes</taxon>
        <taxon>Micrococcales</taxon>
        <taxon>Dermabacteraceae</taxon>
        <taxon>Brachybacterium</taxon>
    </lineage>
</organism>
<protein>
    <submittedName>
        <fullName evidence="3">Thioesterase</fullName>
    </submittedName>
</protein>
<accession>A0A2A3YP08</accession>
<feature type="domain" description="Mycothiol-dependent maleylpyruvate isomerase metal-binding" evidence="2">
    <location>
        <begin position="7"/>
        <end position="149"/>
    </location>
</feature>
<proteinExistence type="predicted"/>
<sequence length="241" mass="26029">MDLFSLTWSALRSAVAALPDDVFAEPSGCRGWLVRDLVTHLVIDAQDVLITLATPAETAPTHDLLSYWTPSPDMPDGQDPHDALIVRLARAYEDPGLLRHHLEDLGAAAGRAALLAHPDLPVSTQGKALTVRDYLGAHVLEWTLHHLDLVAHLPTAERPAAERPAAESRLASHAPAAGPPADGLAAARDMVERRLRLRLPETWTDPDALRVATGRRPATEAEQVELDALGERGQMLPLAFG</sequence>
<dbReference type="AlphaFoldDB" id="A0A2A3YP08"/>
<evidence type="ECO:0000313" key="3">
    <source>
        <dbReference type="EMBL" id="PCC41086.1"/>
    </source>
</evidence>
<dbReference type="GO" id="GO:0046872">
    <property type="term" value="F:metal ion binding"/>
    <property type="evidence" value="ECO:0007669"/>
    <property type="project" value="InterPro"/>
</dbReference>
<feature type="compositionally biased region" description="Low complexity" evidence="1">
    <location>
        <begin position="167"/>
        <end position="183"/>
    </location>
</feature>
<comment type="caution">
    <text evidence="3">The sequence shown here is derived from an EMBL/GenBank/DDBJ whole genome shotgun (WGS) entry which is preliminary data.</text>
</comment>
<dbReference type="SUPFAM" id="SSF109854">
    <property type="entry name" value="DinB/YfiT-like putative metalloenzymes"/>
    <property type="match status" value="1"/>
</dbReference>
<dbReference type="Gene3D" id="1.20.120.450">
    <property type="entry name" value="dinb family like domain"/>
    <property type="match status" value="1"/>
</dbReference>
<dbReference type="EMBL" id="NRGR01000001">
    <property type="protein sequence ID" value="PCC41086.1"/>
    <property type="molecule type" value="Genomic_DNA"/>
</dbReference>